<keyword evidence="3 5" id="KW-1133">Transmembrane helix</keyword>
<dbReference type="GO" id="GO:0016020">
    <property type="term" value="C:membrane"/>
    <property type="evidence" value="ECO:0007669"/>
    <property type="project" value="UniProtKB-SubCell"/>
</dbReference>
<evidence type="ECO:0000256" key="3">
    <source>
        <dbReference type="ARBA" id="ARBA00022989"/>
    </source>
</evidence>
<feature type="transmembrane region" description="Helical" evidence="5">
    <location>
        <begin position="174"/>
        <end position="194"/>
    </location>
</feature>
<name>A0A6S7D0E7_9BURK</name>
<dbReference type="GO" id="GO:0030255">
    <property type="term" value="P:protein secretion by the type IV secretion system"/>
    <property type="evidence" value="ECO:0007669"/>
    <property type="project" value="InterPro"/>
</dbReference>
<dbReference type="InterPro" id="IPR007688">
    <property type="entry name" value="Conjugal_tfr_TrbL/VirB6"/>
</dbReference>
<proteinExistence type="predicted"/>
<dbReference type="AlphaFoldDB" id="A0A6S7D0E7"/>
<reference evidence="6 7" key="1">
    <citation type="submission" date="2020-04" db="EMBL/GenBank/DDBJ databases">
        <authorList>
            <person name="De Canck E."/>
        </authorList>
    </citation>
    <scope>NUCLEOTIDE SEQUENCE [LARGE SCALE GENOMIC DNA]</scope>
    <source>
        <strain evidence="6 7">LMG 28614</strain>
    </source>
</reference>
<accession>A0A6S7D0E7</accession>
<dbReference type="EMBL" id="CADIKK010000033">
    <property type="protein sequence ID" value="CAB3802653.1"/>
    <property type="molecule type" value="Genomic_DNA"/>
</dbReference>
<feature type="transmembrane region" description="Helical" evidence="5">
    <location>
        <begin position="145"/>
        <end position="168"/>
    </location>
</feature>
<organism evidence="6 7">
    <name type="scientific">Paraburkholderia ultramafica</name>
    <dbReference type="NCBI Taxonomy" id="1544867"/>
    <lineage>
        <taxon>Bacteria</taxon>
        <taxon>Pseudomonadati</taxon>
        <taxon>Pseudomonadota</taxon>
        <taxon>Betaproteobacteria</taxon>
        <taxon>Burkholderiales</taxon>
        <taxon>Burkholderiaceae</taxon>
        <taxon>Paraburkholderia</taxon>
    </lineage>
</organism>
<feature type="transmembrane region" description="Helical" evidence="5">
    <location>
        <begin position="35"/>
        <end position="56"/>
    </location>
</feature>
<dbReference type="Pfam" id="PF04610">
    <property type="entry name" value="TrbL"/>
    <property type="match status" value="1"/>
</dbReference>
<keyword evidence="4 5" id="KW-0472">Membrane</keyword>
<protein>
    <submittedName>
        <fullName evidence="6">Type IV secretion system protein VirB6</fullName>
    </submittedName>
</protein>
<dbReference type="RefSeq" id="WP_175152671.1">
    <property type="nucleotide sequence ID" value="NZ_CADIKK010000033.1"/>
</dbReference>
<dbReference type="Proteomes" id="UP000494365">
    <property type="component" value="Unassembled WGS sequence"/>
</dbReference>
<keyword evidence="2 5" id="KW-0812">Transmembrane</keyword>
<feature type="transmembrane region" description="Helical" evidence="5">
    <location>
        <begin position="206"/>
        <end position="227"/>
    </location>
</feature>
<evidence type="ECO:0000256" key="1">
    <source>
        <dbReference type="ARBA" id="ARBA00004141"/>
    </source>
</evidence>
<keyword evidence="7" id="KW-1185">Reference proteome</keyword>
<evidence type="ECO:0000256" key="2">
    <source>
        <dbReference type="ARBA" id="ARBA00022692"/>
    </source>
</evidence>
<evidence type="ECO:0000313" key="7">
    <source>
        <dbReference type="Proteomes" id="UP000494365"/>
    </source>
</evidence>
<gene>
    <name evidence="6" type="primary">virB6</name>
    <name evidence="6" type="ORF">LMG28614_05667</name>
</gene>
<feature type="transmembrane region" description="Helical" evidence="5">
    <location>
        <begin position="239"/>
        <end position="261"/>
    </location>
</feature>
<evidence type="ECO:0000313" key="6">
    <source>
        <dbReference type="EMBL" id="CAB3802653.1"/>
    </source>
</evidence>
<sequence>MDFHLFTDLFRHIDAATATFATDVSGRVITAAMPVISAGLTLSFIFYGFLVARGAVDHSLKDFMWKCLKISLIVSVASAGGIYQSQIAGAIQTAPDEFATALLPASAPSAQGTQAATMIDQAASEGFSKAGDAFEKAGIFSKEGLSYTAFGVLCLLSTALFTAIGGAFILLAKIMLALLAALGPLFIFALIFKATTGFFERWAGHVLGFSMLIVFVSAVFGLMIQLFTTYMEQASFDNGLNFAGTIGGCVVLAVAFLFIIIKLPEYASAMMGGIAAGLWYEARIAAGIGRQTSGAGQVAVGSAAKAGAAGAGAGRAAGGAVRKAAGRFKGSRSG</sequence>
<evidence type="ECO:0000256" key="4">
    <source>
        <dbReference type="ARBA" id="ARBA00023136"/>
    </source>
</evidence>
<comment type="subcellular location">
    <subcellularLocation>
        <location evidence="1">Membrane</location>
        <topology evidence="1">Multi-pass membrane protein</topology>
    </subcellularLocation>
</comment>
<evidence type="ECO:0000256" key="5">
    <source>
        <dbReference type="SAM" id="Phobius"/>
    </source>
</evidence>